<gene>
    <name evidence="1" type="ORF">PsYK624_079360</name>
</gene>
<dbReference type="OrthoDB" id="2908272at2759"/>
<organism evidence="1 2">
    <name type="scientific">Phanerochaete sordida</name>
    <dbReference type="NCBI Taxonomy" id="48140"/>
    <lineage>
        <taxon>Eukaryota</taxon>
        <taxon>Fungi</taxon>
        <taxon>Dikarya</taxon>
        <taxon>Basidiomycota</taxon>
        <taxon>Agaricomycotina</taxon>
        <taxon>Agaricomycetes</taxon>
        <taxon>Polyporales</taxon>
        <taxon>Phanerochaetaceae</taxon>
        <taxon>Phanerochaete</taxon>
    </lineage>
</organism>
<dbReference type="AlphaFoldDB" id="A0A9P3GDF4"/>
<evidence type="ECO:0000313" key="2">
    <source>
        <dbReference type="Proteomes" id="UP000703269"/>
    </source>
</evidence>
<keyword evidence="2" id="KW-1185">Reference proteome</keyword>
<proteinExistence type="predicted"/>
<sequence length="282" mass="32099">MTEARLPEEVIRDIIILSLPRFRPKTFLKFDRNVNIDSHTQQQSTTAGTVWPVAILSVSKRWLRIGTPLFYKGVVLRKSSHTSAVARLVKVNPAVGRTIRYLRLESGSMTRELVTIAKHAPAIHTLYVEACLREGHSYDGLQRAMCFLRPTTLYINNPLGGGYNYYDPSMTRTTNEMVLRTIVEAWTSVTALHFSDHCIATDSDKWTGALQLPSLEELHIPAPPPYYAPQGWFHWAQHLPHPPFKRLVLYATRHRQLLKAELKDIRKHISYASTVDFVAGSN</sequence>
<comment type="caution">
    <text evidence="1">The sequence shown here is derived from an EMBL/GenBank/DDBJ whole genome shotgun (WGS) entry which is preliminary data.</text>
</comment>
<evidence type="ECO:0000313" key="1">
    <source>
        <dbReference type="EMBL" id="GJE91785.1"/>
    </source>
</evidence>
<dbReference type="EMBL" id="BPQB01000023">
    <property type="protein sequence ID" value="GJE91785.1"/>
    <property type="molecule type" value="Genomic_DNA"/>
</dbReference>
<reference evidence="1 2" key="1">
    <citation type="submission" date="2021-08" db="EMBL/GenBank/DDBJ databases">
        <title>Draft Genome Sequence of Phanerochaete sordida strain YK-624.</title>
        <authorList>
            <person name="Mori T."/>
            <person name="Dohra H."/>
            <person name="Suzuki T."/>
            <person name="Kawagishi H."/>
            <person name="Hirai H."/>
        </authorList>
    </citation>
    <scope>NUCLEOTIDE SEQUENCE [LARGE SCALE GENOMIC DNA]</scope>
    <source>
        <strain evidence="1 2">YK-624</strain>
    </source>
</reference>
<accession>A0A9P3GDF4</accession>
<dbReference type="Proteomes" id="UP000703269">
    <property type="component" value="Unassembled WGS sequence"/>
</dbReference>
<protein>
    <submittedName>
        <fullName evidence="1">Uncharacterized protein</fullName>
    </submittedName>
</protein>
<name>A0A9P3GDF4_9APHY</name>